<dbReference type="EMBL" id="CP014699">
    <property type="protein sequence ID" value="AND80446.1"/>
    <property type="molecule type" value="Genomic_DNA"/>
</dbReference>
<sequence>MSRFNLLDEPWISVVYDERGHTKEVSFLELFAHAHQYKDLAGDTKTQDFAVLRVLLAVLHTVFSRFDADGNPYDCLEVDERLRQIEKVDEEDIEDYSDALYETWVNLWEQGQFPEIVSQYLEKWRDRFYLFDEDHPFFQVRKEDIDKDKISKAKASSISGKNIDRTISESGNKIALFSPKTNKNKEVLRASEVARWLLTFQGYSGLSDKVIFGQEKYKSSKGWLFDIGGLYIKGNSLFETLMLNCILDYDEKDNLIHIQLPCWENSSSDLIDGYLYHNKMSNIASLYTIWSRGVYINPDIDLSSPFSFEIVKLPDINHQDNFLEPMSLWRYNQTGGNKDTYTPQKHSLNQSLWRSFGLLAIKDTASNLRKPGIIDWLKGIEKEIGNKNIIIYAVSMQEDGNATSWVPTDEITDYLSINELVLADLEEGGWVPRINDTVEETKKVISKTYKKYIDDIKEIRNISSNSFTSQKIEELYFKIDQPFRQWLASIQPNDEKDVKVMDWRKTLKNLVEDEAKTLLSNGGNRDYIGIVEGKSVKNIATAYNEFSYWLSQNLK</sequence>
<evidence type="ECO:0000313" key="2">
    <source>
        <dbReference type="Proteomes" id="UP000077317"/>
    </source>
</evidence>
<accession>A0A172QAF9</accession>
<dbReference type="AlphaFoldDB" id="A0A172QAF9"/>
<evidence type="ECO:0000313" key="1">
    <source>
        <dbReference type="EMBL" id="AND80446.1"/>
    </source>
</evidence>
<dbReference type="Proteomes" id="UP000077317">
    <property type="component" value="Chromosome"/>
</dbReference>
<organism evidence="1 2">
    <name type="scientific">Streptococcus pantholopis</name>
    <dbReference type="NCBI Taxonomy" id="1811193"/>
    <lineage>
        <taxon>Bacteria</taxon>
        <taxon>Bacillati</taxon>
        <taxon>Bacillota</taxon>
        <taxon>Bacilli</taxon>
        <taxon>Lactobacillales</taxon>
        <taxon>Streptococcaceae</taxon>
        <taxon>Streptococcus</taxon>
    </lineage>
</organism>
<proteinExistence type="predicted"/>
<dbReference type="Gene3D" id="1.10.132.100">
    <property type="match status" value="1"/>
</dbReference>
<keyword evidence="2" id="KW-1185">Reference proteome</keyword>
<dbReference type="Pfam" id="PF09481">
    <property type="entry name" value="CRISPR_Cse1"/>
    <property type="match status" value="1"/>
</dbReference>
<gene>
    <name evidence="1" type="ORF">A0O21_05675</name>
</gene>
<dbReference type="InterPro" id="IPR013381">
    <property type="entry name" value="CRISPR-assoc_prot_Cse1"/>
</dbReference>
<dbReference type="OrthoDB" id="3187690at2"/>
<name>A0A172QAF9_9STRE</name>
<dbReference type="RefSeq" id="WP_067065173.1">
    <property type="nucleotide sequence ID" value="NZ_CP014699.1"/>
</dbReference>
<dbReference type="STRING" id="1811193.A0O21_05675"/>
<protein>
    <submittedName>
        <fullName evidence="1">Type I-E CRISPR-associated protein Cse1/CasA</fullName>
    </submittedName>
</protein>
<reference evidence="1 2" key="1">
    <citation type="journal article" date="2016" name="Int. J. Syst. Evol. Microbiol.">
        <title>Streptococcuspantholopis sp. nov., isolated from faeces of the Tibetan antelope (Pantholops hodgsonii).</title>
        <authorList>
            <person name="Bai X."/>
            <person name="Xiong Y."/>
            <person name="Lu S."/>
            <person name="Jin D."/>
            <person name="Lai X."/>
            <person name="Yang J."/>
            <person name="Niu L."/>
            <person name="Hu S."/>
            <person name="Meng X."/>
            <person name="Pu J."/>
            <person name="Ye C."/>
            <person name="Xu J."/>
        </authorList>
    </citation>
    <scope>NUCLEOTIDE SEQUENCE [LARGE SCALE GENOMIC DNA]</scope>
    <source>
        <strain evidence="1 2">TA 26</strain>
    </source>
</reference>
<dbReference type="KEGG" id="spat:A0O21_05675"/>
<reference evidence="2" key="2">
    <citation type="submission" date="2016-03" db="EMBL/GenBank/DDBJ databases">
        <title>Streptococcus antelopensis sp. nov., isolated from the feces of the Tibetan antelope (Pantholops hodgsonii) in Hoh Xil National Nature Reserve, Qinghai, China.</title>
        <authorList>
            <person name="Bai X."/>
        </authorList>
    </citation>
    <scope>NUCLEOTIDE SEQUENCE [LARGE SCALE GENOMIC DNA]</scope>
    <source>
        <strain evidence="2">TA 26</strain>
    </source>
</reference>